<dbReference type="Gene3D" id="3.20.20.140">
    <property type="entry name" value="Metal-dependent hydrolases"/>
    <property type="match status" value="1"/>
</dbReference>
<protein>
    <recommendedName>
        <fullName evidence="6">RNase P subunit p30 family protein</fullName>
    </recommendedName>
</protein>
<comment type="similarity">
    <text evidence="2">Belongs to the eukaryotic/archaeal RNase P protein component 3 family.</text>
</comment>
<organism evidence="4 5">
    <name type="scientific">Trichomonas vaginalis (strain ATCC PRA-98 / G3)</name>
    <dbReference type="NCBI Taxonomy" id="412133"/>
    <lineage>
        <taxon>Eukaryota</taxon>
        <taxon>Metamonada</taxon>
        <taxon>Parabasalia</taxon>
        <taxon>Trichomonadida</taxon>
        <taxon>Trichomonadidae</taxon>
        <taxon>Trichomonas</taxon>
    </lineage>
</organism>
<dbReference type="GO" id="GO:0005655">
    <property type="term" value="C:nucleolar ribonuclease P complex"/>
    <property type="evidence" value="ECO:0000318"/>
    <property type="project" value="GO_Central"/>
</dbReference>
<reference evidence="4" key="2">
    <citation type="journal article" date="2007" name="Science">
        <title>Draft genome sequence of the sexually transmitted pathogen Trichomonas vaginalis.</title>
        <authorList>
            <person name="Carlton J.M."/>
            <person name="Hirt R.P."/>
            <person name="Silva J.C."/>
            <person name="Delcher A.L."/>
            <person name="Schatz M."/>
            <person name="Zhao Q."/>
            <person name="Wortman J.R."/>
            <person name="Bidwell S.L."/>
            <person name="Alsmark U.C.M."/>
            <person name="Besteiro S."/>
            <person name="Sicheritz-Ponten T."/>
            <person name="Noel C.J."/>
            <person name="Dacks J.B."/>
            <person name="Foster P.G."/>
            <person name="Simillion C."/>
            <person name="Van de Peer Y."/>
            <person name="Miranda-Saavedra D."/>
            <person name="Barton G.J."/>
            <person name="Westrop G.D."/>
            <person name="Mueller S."/>
            <person name="Dessi D."/>
            <person name="Fiori P.L."/>
            <person name="Ren Q."/>
            <person name="Paulsen I."/>
            <person name="Zhang H."/>
            <person name="Bastida-Corcuera F.D."/>
            <person name="Simoes-Barbosa A."/>
            <person name="Brown M.T."/>
            <person name="Hayes R.D."/>
            <person name="Mukherjee M."/>
            <person name="Okumura C.Y."/>
            <person name="Schneider R."/>
            <person name="Smith A.J."/>
            <person name="Vanacova S."/>
            <person name="Villalvazo M."/>
            <person name="Haas B.J."/>
            <person name="Pertea M."/>
            <person name="Feldblyum T.V."/>
            <person name="Utterback T.R."/>
            <person name="Shu C.L."/>
            <person name="Osoegawa K."/>
            <person name="de Jong P.J."/>
            <person name="Hrdy I."/>
            <person name="Horvathova L."/>
            <person name="Zubacova Z."/>
            <person name="Dolezal P."/>
            <person name="Malik S.B."/>
            <person name="Logsdon J.M. Jr."/>
            <person name="Henze K."/>
            <person name="Gupta A."/>
            <person name="Wang C.C."/>
            <person name="Dunne R.L."/>
            <person name="Upcroft J.A."/>
            <person name="Upcroft P."/>
            <person name="White O."/>
            <person name="Salzberg S.L."/>
            <person name="Tang P."/>
            <person name="Chiu C.-H."/>
            <person name="Lee Y.-S."/>
            <person name="Embley T.M."/>
            <person name="Coombs G.H."/>
            <person name="Mottram J.C."/>
            <person name="Tachezy J."/>
            <person name="Fraser-Liggett C.M."/>
            <person name="Johnson P.J."/>
        </authorList>
    </citation>
    <scope>NUCLEOTIDE SEQUENCE [LARGE SCALE GENOMIC DNA]</scope>
    <source>
        <strain evidence="4">G3</strain>
    </source>
</reference>
<gene>
    <name evidence="4" type="ORF">TVAG_348190</name>
</gene>
<evidence type="ECO:0000256" key="1">
    <source>
        <dbReference type="ARBA" id="ARBA00004123"/>
    </source>
</evidence>
<evidence type="ECO:0000313" key="5">
    <source>
        <dbReference type="Proteomes" id="UP000001542"/>
    </source>
</evidence>
<keyword evidence="3" id="KW-0819">tRNA processing</keyword>
<dbReference type="eggNOG" id="KOG2363">
    <property type="taxonomic scope" value="Eukaryota"/>
</dbReference>
<dbReference type="EMBL" id="DS113241">
    <property type="protein sequence ID" value="EAY16509.1"/>
    <property type="molecule type" value="Genomic_DNA"/>
</dbReference>
<evidence type="ECO:0000256" key="2">
    <source>
        <dbReference type="ARBA" id="ARBA00007331"/>
    </source>
</evidence>
<reference evidence="4" key="1">
    <citation type="submission" date="2006-10" db="EMBL/GenBank/DDBJ databases">
        <authorList>
            <person name="Amadeo P."/>
            <person name="Zhao Q."/>
            <person name="Wortman J."/>
            <person name="Fraser-Liggett C."/>
            <person name="Carlton J."/>
        </authorList>
    </citation>
    <scope>NUCLEOTIDE SEQUENCE</scope>
    <source>
        <strain evidence="4">G3</strain>
    </source>
</reference>
<dbReference type="OrthoDB" id="17948at2759"/>
<dbReference type="VEuPathDB" id="TrichDB:TVAG_348190"/>
<dbReference type="KEGG" id="tva:4774519"/>
<dbReference type="Pfam" id="PF01876">
    <property type="entry name" value="RNase_P_p30"/>
    <property type="match status" value="1"/>
</dbReference>
<dbReference type="STRING" id="5722.A2DSW0"/>
<dbReference type="SMR" id="A2DSW0"/>
<dbReference type="InterPro" id="IPR016195">
    <property type="entry name" value="Pol/histidinol_Pase-like"/>
</dbReference>
<evidence type="ECO:0000256" key="3">
    <source>
        <dbReference type="ARBA" id="ARBA00022694"/>
    </source>
</evidence>
<dbReference type="VEuPathDB" id="TrichDB:TVAGG3_0962740"/>
<accession>A2DSW0</accession>
<dbReference type="InterPro" id="IPR002738">
    <property type="entry name" value="RNase_P_p30"/>
</dbReference>
<dbReference type="AlphaFoldDB" id="A2DSW0"/>
<proteinExistence type="inferred from homology"/>
<evidence type="ECO:0000313" key="4">
    <source>
        <dbReference type="EMBL" id="EAY16509.1"/>
    </source>
</evidence>
<evidence type="ECO:0008006" key="6">
    <source>
        <dbReference type="Google" id="ProtNLM"/>
    </source>
</evidence>
<dbReference type="InParanoid" id="A2DSW0"/>
<comment type="subcellular location">
    <subcellularLocation>
        <location evidence="1">Nucleus</location>
    </subcellularLocation>
</comment>
<dbReference type="SUPFAM" id="SSF89550">
    <property type="entry name" value="PHP domain-like"/>
    <property type="match status" value="1"/>
</dbReference>
<dbReference type="Proteomes" id="UP000001542">
    <property type="component" value="Unassembled WGS sequence"/>
</dbReference>
<dbReference type="PANTHER" id="PTHR13031">
    <property type="entry name" value="RIBONUCLEASE P SUBUNIT P30"/>
    <property type="match status" value="1"/>
</dbReference>
<dbReference type="PANTHER" id="PTHR13031:SF0">
    <property type="entry name" value="RIBONUCLEASE P PROTEIN SUBUNIT P30"/>
    <property type="match status" value="1"/>
</dbReference>
<dbReference type="RefSeq" id="XP_001328732.1">
    <property type="nucleotide sequence ID" value="XM_001328697.1"/>
</dbReference>
<sequence length="271" mass="30783">MNIELFLPYEKDGSIVNQEVRMFVERSIRSGWDGVVLTTNVRTMKNVPPPPEPVQISAEAEAIIQRRHSLFCLSDYPTFPQFTRLNLETDSVDEVHAFMRQMPSLGYSLYSVTPLNEQIFKMACQTMDIDIISLDLPAYMPKKKWKDLKGAVNRGIAVEIRYSQFLKSLQMRQDLISAAKSLTFVLRRRNILLSHGCLDTDLVRSPSDVHNIAALLNIKHPENITNSIPKKVLSKGLSRNTFSGIARAMKPIEESSTDEEDDFIPITIQTI</sequence>
<keyword evidence="5" id="KW-1185">Reference proteome</keyword>
<name>A2DSW0_TRIV3</name>
<dbReference type="GO" id="GO:0003723">
    <property type="term" value="F:RNA binding"/>
    <property type="evidence" value="ECO:0000318"/>
    <property type="project" value="GO_Central"/>
</dbReference>
<dbReference type="GO" id="GO:0008033">
    <property type="term" value="P:tRNA processing"/>
    <property type="evidence" value="ECO:0000318"/>
    <property type="project" value="GO_Central"/>
</dbReference>